<dbReference type="HOGENOM" id="CLU_580357_0_0_1"/>
<evidence type="ECO:0000256" key="1">
    <source>
        <dbReference type="SAM" id="Phobius"/>
    </source>
</evidence>
<sequence length="471" mass="54305">MGLSHVLVYFLLFQLAWSQLTTIPQGYGYVEDEDMNHKKCATLQINLPVEENDYLAKSLRRDCCDAKRIKSREKRVIAMFIAAVVIFGIEVWYIIRNEKQINRDEETFQEMKAVLEELKKTGELNYDKLNKIIHSTKNSQWDQLLAKFFGTTPLEGILRFFNYDPIELLKELGFDTKLGTDSLATFDYTFYCGANATNYELVMCGNANPTRKYGEVQLVAPIGGSFVYKEMFYRYYDVPRYAIVTEDSKEYISAQTCQKIGAHFECQIQKGPCNINDYENCNTVMKRANDQVVTFELGDTTLIATTARDYRMFSNNNEKGVYQVVPPSGHFLFQAPHDHYIEFRGETIQKFYGRHDKLVVSPINVHAKLSMFATHEELDKWDEVQMRIGKGMESYELSLVHGIQGWSWSHPLDSLAYFVKGYEVLAGAISGVALLIAIFLLFKFFRWMCRKLSCCGAGGNNDKEKFMLRQM</sequence>
<evidence type="ECO:0000256" key="2">
    <source>
        <dbReference type="SAM" id="SignalP"/>
    </source>
</evidence>
<keyword evidence="1" id="KW-0472">Membrane</keyword>
<feature type="transmembrane region" description="Helical" evidence="1">
    <location>
        <begin position="424"/>
        <end position="442"/>
    </location>
</feature>
<evidence type="ECO:0000313" key="3">
    <source>
        <dbReference type="EMBL" id="EGT46109.1"/>
    </source>
</evidence>
<evidence type="ECO:0000313" key="4">
    <source>
        <dbReference type="Proteomes" id="UP000008068"/>
    </source>
</evidence>
<reference evidence="4" key="1">
    <citation type="submission" date="2011-07" db="EMBL/GenBank/DDBJ databases">
        <authorList>
            <consortium name="Caenorhabditis brenneri Sequencing and Analysis Consortium"/>
            <person name="Wilson R.K."/>
        </authorList>
    </citation>
    <scope>NUCLEOTIDE SEQUENCE [LARGE SCALE GENOMIC DNA]</scope>
    <source>
        <strain evidence="4">PB2801</strain>
    </source>
</reference>
<feature type="signal peptide" evidence="2">
    <location>
        <begin position="1"/>
        <end position="18"/>
    </location>
</feature>
<dbReference type="OMA" id="SMFATHE"/>
<dbReference type="STRING" id="135651.G0P5Z8"/>
<gene>
    <name evidence="3" type="ORF">CAEBREN_17172</name>
</gene>
<dbReference type="EMBL" id="GL380091">
    <property type="protein sequence ID" value="EGT46109.1"/>
    <property type="molecule type" value="Genomic_DNA"/>
</dbReference>
<organism evidence="4">
    <name type="scientific">Caenorhabditis brenneri</name>
    <name type="common">Nematode worm</name>
    <dbReference type="NCBI Taxonomy" id="135651"/>
    <lineage>
        <taxon>Eukaryota</taxon>
        <taxon>Metazoa</taxon>
        <taxon>Ecdysozoa</taxon>
        <taxon>Nematoda</taxon>
        <taxon>Chromadorea</taxon>
        <taxon>Rhabditida</taxon>
        <taxon>Rhabditina</taxon>
        <taxon>Rhabditomorpha</taxon>
        <taxon>Rhabditoidea</taxon>
        <taxon>Rhabditidae</taxon>
        <taxon>Peloderinae</taxon>
        <taxon>Caenorhabditis</taxon>
    </lineage>
</organism>
<dbReference type="InParanoid" id="G0P5Z8"/>
<keyword evidence="4" id="KW-1185">Reference proteome</keyword>
<dbReference type="OrthoDB" id="5905777at2759"/>
<accession>G0P5Z8</accession>
<proteinExistence type="predicted"/>
<keyword evidence="1" id="KW-0812">Transmembrane</keyword>
<keyword evidence="2" id="KW-0732">Signal</keyword>
<protein>
    <submittedName>
        <fullName evidence="3">Uncharacterized protein</fullName>
    </submittedName>
</protein>
<dbReference type="eggNOG" id="ENOG502QQEE">
    <property type="taxonomic scope" value="Eukaryota"/>
</dbReference>
<dbReference type="AlphaFoldDB" id="G0P5Z8"/>
<keyword evidence="1" id="KW-1133">Transmembrane helix</keyword>
<feature type="transmembrane region" description="Helical" evidence="1">
    <location>
        <begin position="76"/>
        <end position="95"/>
    </location>
</feature>
<name>G0P5Z8_CAEBE</name>
<dbReference type="Proteomes" id="UP000008068">
    <property type="component" value="Unassembled WGS sequence"/>
</dbReference>
<feature type="chain" id="PRO_5003405887" evidence="2">
    <location>
        <begin position="19"/>
        <end position="471"/>
    </location>
</feature>